<dbReference type="EMBL" id="VCIW01000019">
    <property type="protein sequence ID" value="TLS49693.1"/>
    <property type="molecule type" value="Genomic_DNA"/>
</dbReference>
<reference evidence="1 2" key="1">
    <citation type="submission" date="2019-05" db="EMBL/GenBank/DDBJ databases">
        <authorList>
            <person name="Narsing Rao M.P."/>
            <person name="Li W.J."/>
        </authorList>
    </citation>
    <scope>NUCLEOTIDE SEQUENCE [LARGE SCALE GENOMIC DNA]</scope>
    <source>
        <strain evidence="1 2">SYSU_K30003</strain>
    </source>
</reference>
<dbReference type="AlphaFoldDB" id="A0A5R9GAE5"/>
<dbReference type="RefSeq" id="WP_138196846.1">
    <property type="nucleotide sequence ID" value="NZ_VCIW01000019.1"/>
</dbReference>
<dbReference type="Proteomes" id="UP000309676">
    <property type="component" value="Unassembled WGS sequence"/>
</dbReference>
<keyword evidence="2" id="KW-1185">Reference proteome</keyword>
<proteinExistence type="predicted"/>
<dbReference type="Pfam" id="PF14169">
    <property type="entry name" value="YdjO"/>
    <property type="match status" value="1"/>
</dbReference>
<dbReference type="InterPro" id="IPR025916">
    <property type="entry name" value="YdjO"/>
</dbReference>
<name>A0A5R9GAE5_9BACL</name>
<evidence type="ECO:0008006" key="3">
    <source>
        <dbReference type="Google" id="ProtNLM"/>
    </source>
</evidence>
<gene>
    <name evidence="1" type="ORF">FE782_23765</name>
</gene>
<evidence type="ECO:0000313" key="2">
    <source>
        <dbReference type="Proteomes" id="UP000309676"/>
    </source>
</evidence>
<protein>
    <recommendedName>
        <fullName evidence="3">Cold-shock protein</fullName>
    </recommendedName>
</protein>
<organism evidence="1 2">
    <name type="scientific">Paenibacillus antri</name>
    <dbReference type="NCBI Taxonomy" id="2582848"/>
    <lineage>
        <taxon>Bacteria</taxon>
        <taxon>Bacillati</taxon>
        <taxon>Bacillota</taxon>
        <taxon>Bacilli</taxon>
        <taxon>Bacillales</taxon>
        <taxon>Paenibacillaceae</taxon>
        <taxon>Paenibacillus</taxon>
    </lineage>
</organism>
<evidence type="ECO:0000313" key="1">
    <source>
        <dbReference type="EMBL" id="TLS49693.1"/>
    </source>
</evidence>
<comment type="caution">
    <text evidence="1">The sequence shown here is derived from an EMBL/GenBank/DDBJ whole genome shotgun (WGS) entry which is preliminary data.</text>
</comment>
<sequence>MFYSRKRSFDDFPSEMTSIWSCTKESCNGWMRADYSFADVPTCPQCRSVMVGGTKSLPILVDSGYDLKKAIKKLGAE</sequence>
<accession>A0A5R9GAE5</accession>
<dbReference type="OrthoDB" id="1955171at2"/>